<feature type="non-terminal residue" evidence="1">
    <location>
        <position position="1"/>
    </location>
</feature>
<dbReference type="HOGENOM" id="CLU_2764028_0_0_6"/>
<protein>
    <submittedName>
        <fullName evidence="1">Uncharacterized protein</fullName>
    </submittedName>
</protein>
<evidence type="ECO:0000313" key="1">
    <source>
        <dbReference type="EMBL" id="EGH17973.1"/>
    </source>
</evidence>
<accession>F3CFD1</accession>
<reference evidence="1 2" key="1">
    <citation type="journal article" date="2011" name="PLoS Pathog.">
        <title>Dynamic evolution of pathogenicity revealed by sequencing and comparative genomics of 19 Pseudomonas syringae isolates.</title>
        <authorList>
            <person name="Baltrus D.A."/>
            <person name="Nishimura M.T."/>
            <person name="Romanchuk A."/>
            <person name="Chang J.H."/>
            <person name="Mukhtar M.S."/>
            <person name="Cherkis K."/>
            <person name="Roach J."/>
            <person name="Grant S.R."/>
            <person name="Jones C.D."/>
            <person name="Dangl J.L."/>
        </authorList>
    </citation>
    <scope>NUCLEOTIDE SEQUENCE [LARGE SCALE GENOMIC DNA]</scope>
    <source>
        <strain evidence="2">race 4</strain>
    </source>
</reference>
<dbReference type="AlphaFoldDB" id="F3CFD1"/>
<organism evidence="1 2">
    <name type="scientific">Pseudomonas savastanoi pv. glycinea str. race 4</name>
    <dbReference type="NCBI Taxonomy" id="875330"/>
    <lineage>
        <taxon>Bacteria</taxon>
        <taxon>Pseudomonadati</taxon>
        <taxon>Pseudomonadota</taxon>
        <taxon>Gammaproteobacteria</taxon>
        <taxon>Pseudomonadales</taxon>
        <taxon>Pseudomonadaceae</taxon>
        <taxon>Pseudomonas</taxon>
    </lineage>
</organism>
<sequence>GGVVLAGELVIVGDASTPSSTAQEAFLMAKAPGPDSITGSPKPPTVPEQFRVPLVGLESRAFGDKPMRVA</sequence>
<dbReference type="Proteomes" id="UP000005466">
    <property type="component" value="Unassembled WGS sequence"/>
</dbReference>
<name>F3CFD1_PSESG</name>
<gene>
    <name evidence="1" type="ORF">Pgy4_34001</name>
</gene>
<dbReference type="EMBL" id="ADWY01002238">
    <property type="protein sequence ID" value="EGH17973.1"/>
    <property type="molecule type" value="Genomic_DNA"/>
</dbReference>
<proteinExistence type="predicted"/>
<comment type="caution">
    <text evidence="1">The sequence shown here is derived from an EMBL/GenBank/DDBJ whole genome shotgun (WGS) entry which is preliminary data.</text>
</comment>
<evidence type="ECO:0000313" key="2">
    <source>
        <dbReference type="Proteomes" id="UP000005466"/>
    </source>
</evidence>
<dbReference type="BioCyc" id="PSYR875330:G11XH-6464-MONOMER"/>